<accession>A0A7U3SQI8</accession>
<proteinExistence type="predicted"/>
<dbReference type="InterPro" id="IPR053865">
    <property type="entry name" value="DUF6934"/>
</dbReference>
<gene>
    <name evidence="1" type="ORF">IZT61_15140</name>
</gene>
<evidence type="ECO:0000313" key="2">
    <source>
        <dbReference type="Proteomes" id="UP000594759"/>
    </source>
</evidence>
<name>A0A7U3SQI8_9SPHI</name>
<dbReference type="RefSeq" id="WP_196097891.1">
    <property type="nucleotide sequence ID" value="NZ_CP064939.1"/>
</dbReference>
<reference evidence="1 2" key="1">
    <citation type="submission" date="2020-11" db="EMBL/GenBank/DDBJ databases">
        <title>Pedobacter endophytica, an endophytic bacteria isolated form Carex pumila.</title>
        <authorList>
            <person name="Peng Y."/>
            <person name="Jiang L."/>
            <person name="Lee J."/>
        </authorList>
    </citation>
    <scope>NUCLEOTIDE SEQUENCE [LARGE SCALE GENOMIC DNA]</scope>
    <source>
        <strain evidence="1 2">JBR3-12</strain>
    </source>
</reference>
<sequence>MQIAIDFEQTYPPTFIAEDLTEMRFNALQRDGSIQQILVKISKHPDPLLPDVYNLGFGPPASNGGFKDNVSLHHSNINKVFSTVLFLALAFLDSNNGFTIGIDGSNDLRARLYHRMFKHNRAYFNEFFLAIGVDWYVRIFRNGQYEAHEDGTPYAKPRPELFDYERENRDLYRYYMFKLK</sequence>
<dbReference type="EMBL" id="CP064939">
    <property type="protein sequence ID" value="QPH38411.1"/>
    <property type="molecule type" value="Genomic_DNA"/>
</dbReference>
<evidence type="ECO:0000313" key="1">
    <source>
        <dbReference type="EMBL" id="QPH38411.1"/>
    </source>
</evidence>
<dbReference type="Pfam" id="PF22028">
    <property type="entry name" value="DUF6934"/>
    <property type="match status" value="1"/>
</dbReference>
<dbReference type="Proteomes" id="UP000594759">
    <property type="component" value="Chromosome"/>
</dbReference>
<organism evidence="1 2">
    <name type="scientific">Pedobacter endophyticus</name>
    <dbReference type="NCBI Taxonomy" id="2789740"/>
    <lineage>
        <taxon>Bacteria</taxon>
        <taxon>Pseudomonadati</taxon>
        <taxon>Bacteroidota</taxon>
        <taxon>Sphingobacteriia</taxon>
        <taxon>Sphingobacteriales</taxon>
        <taxon>Sphingobacteriaceae</taxon>
        <taxon>Pedobacter</taxon>
    </lineage>
</organism>
<dbReference type="AlphaFoldDB" id="A0A7U3SQI8"/>
<dbReference type="KEGG" id="pex:IZT61_15140"/>
<protein>
    <submittedName>
        <fullName evidence="1">Uncharacterized protein</fullName>
    </submittedName>
</protein>
<keyword evidence="2" id="KW-1185">Reference proteome</keyword>